<feature type="domain" description="HTH tetR-type" evidence="6">
    <location>
        <begin position="10"/>
        <end position="70"/>
    </location>
</feature>
<protein>
    <submittedName>
        <fullName evidence="7">Transcriptional regulator, TetR family</fullName>
    </submittedName>
</protein>
<feature type="region of interest" description="Disordered" evidence="5">
    <location>
        <begin position="187"/>
        <end position="212"/>
    </location>
</feature>
<dbReference type="SUPFAM" id="SSF46689">
    <property type="entry name" value="Homeodomain-like"/>
    <property type="match status" value="1"/>
</dbReference>
<evidence type="ECO:0000256" key="3">
    <source>
        <dbReference type="ARBA" id="ARBA00023163"/>
    </source>
</evidence>
<accession>A0A1I1VCF5</accession>
<dbReference type="AlphaFoldDB" id="A0A1I1VCF5"/>
<evidence type="ECO:0000256" key="4">
    <source>
        <dbReference type="PROSITE-ProRule" id="PRU00335"/>
    </source>
</evidence>
<dbReference type="GO" id="GO:0000976">
    <property type="term" value="F:transcription cis-regulatory region binding"/>
    <property type="evidence" value="ECO:0007669"/>
    <property type="project" value="TreeGrafter"/>
</dbReference>
<dbReference type="InterPro" id="IPR009057">
    <property type="entry name" value="Homeodomain-like_sf"/>
</dbReference>
<dbReference type="PANTHER" id="PTHR30055">
    <property type="entry name" value="HTH-TYPE TRANSCRIPTIONAL REGULATOR RUTR"/>
    <property type="match status" value="1"/>
</dbReference>
<dbReference type="InterPro" id="IPR036271">
    <property type="entry name" value="Tet_transcr_reg_TetR-rel_C_sf"/>
</dbReference>
<dbReference type="SUPFAM" id="SSF48498">
    <property type="entry name" value="Tetracyclin repressor-like, C-terminal domain"/>
    <property type="match status" value="1"/>
</dbReference>
<dbReference type="PROSITE" id="PS50977">
    <property type="entry name" value="HTH_TETR_2"/>
    <property type="match status" value="1"/>
</dbReference>
<dbReference type="GO" id="GO:0003700">
    <property type="term" value="F:DNA-binding transcription factor activity"/>
    <property type="evidence" value="ECO:0007669"/>
    <property type="project" value="TreeGrafter"/>
</dbReference>
<name>A0A1I1VCF5_9ACTN</name>
<sequence>MAATAKERGREARERLLRAAAELITERGWTGVTTRAVAERAGVTAGIVHYHFDSVDALLAETAVGTMRAATAWLKTALERVSSADEALTTLLAALDSYGGNDPESVLFVEAYLAATRDPGLRERISAVLTELRTALADRFTEHGITDAEETAAVVVASLDGLVMHRALNPALTTGTVRPVLRRLLGTEQDGGSDRHDEPSDDCTTTDGRDRL</sequence>
<keyword evidence="2 4" id="KW-0238">DNA-binding</keyword>
<feature type="DNA-binding region" description="H-T-H motif" evidence="4">
    <location>
        <begin position="33"/>
        <end position="52"/>
    </location>
</feature>
<dbReference type="RefSeq" id="WP_092924829.1">
    <property type="nucleotide sequence ID" value="NZ_FOMZ01000003.1"/>
</dbReference>
<dbReference type="Pfam" id="PF17940">
    <property type="entry name" value="TetR_C_31"/>
    <property type="match status" value="1"/>
</dbReference>
<dbReference type="InterPro" id="IPR001647">
    <property type="entry name" value="HTH_TetR"/>
</dbReference>
<keyword evidence="1" id="KW-0805">Transcription regulation</keyword>
<dbReference type="InterPro" id="IPR041583">
    <property type="entry name" value="TetR_C_31"/>
</dbReference>
<reference evidence="8" key="1">
    <citation type="submission" date="2016-10" db="EMBL/GenBank/DDBJ databases">
        <authorList>
            <person name="Varghese N."/>
            <person name="Submissions S."/>
        </authorList>
    </citation>
    <scope>NUCLEOTIDE SEQUENCE [LARGE SCALE GENOMIC DNA]</scope>
    <source>
        <strain evidence="8">DSM 45004</strain>
    </source>
</reference>
<dbReference type="Gene3D" id="1.10.357.10">
    <property type="entry name" value="Tetracycline Repressor, domain 2"/>
    <property type="match status" value="1"/>
</dbReference>
<dbReference type="PRINTS" id="PR00455">
    <property type="entry name" value="HTHTETR"/>
</dbReference>
<evidence type="ECO:0000256" key="2">
    <source>
        <dbReference type="ARBA" id="ARBA00023125"/>
    </source>
</evidence>
<evidence type="ECO:0000313" key="8">
    <source>
        <dbReference type="Proteomes" id="UP000198716"/>
    </source>
</evidence>
<proteinExistence type="predicted"/>
<dbReference type="InterPro" id="IPR050109">
    <property type="entry name" value="HTH-type_TetR-like_transc_reg"/>
</dbReference>
<organism evidence="7 8">
    <name type="scientific">Actinopolyspora alba</name>
    <dbReference type="NCBI Taxonomy" id="673379"/>
    <lineage>
        <taxon>Bacteria</taxon>
        <taxon>Bacillati</taxon>
        <taxon>Actinomycetota</taxon>
        <taxon>Actinomycetes</taxon>
        <taxon>Actinopolysporales</taxon>
        <taxon>Actinopolysporaceae</taxon>
        <taxon>Actinopolyspora</taxon>
        <taxon>Actinopolyspora alba group</taxon>
    </lineage>
</organism>
<evidence type="ECO:0000256" key="5">
    <source>
        <dbReference type="SAM" id="MobiDB-lite"/>
    </source>
</evidence>
<evidence type="ECO:0000259" key="6">
    <source>
        <dbReference type="PROSITE" id="PS50977"/>
    </source>
</evidence>
<dbReference type="PANTHER" id="PTHR30055:SF234">
    <property type="entry name" value="HTH-TYPE TRANSCRIPTIONAL REGULATOR BETI"/>
    <property type="match status" value="1"/>
</dbReference>
<keyword evidence="3" id="KW-0804">Transcription</keyword>
<gene>
    <name evidence="7" type="ORF">SAMN04487819_103265</name>
</gene>
<dbReference type="Pfam" id="PF00440">
    <property type="entry name" value="TetR_N"/>
    <property type="match status" value="1"/>
</dbReference>
<keyword evidence="8" id="KW-1185">Reference proteome</keyword>
<dbReference type="EMBL" id="FOMZ01000003">
    <property type="protein sequence ID" value="SFD80667.1"/>
    <property type="molecule type" value="Genomic_DNA"/>
</dbReference>
<evidence type="ECO:0000256" key="1">
    <source>
        <dbReference type="ARBA" id="ARBA00023015"/>
    </source>
</evidence>
<evidence type="ECO:0000313" key="7">
    <source>
        <dbReference type="EMBL" id="SFD80667.1"/>
    </source>
</evidence>
<dbReference type="Proteomes" id="UP000198716">
    <property type="component" value="Unassembled WGS sequence"/>
</dbReference>